<dbReference type="SUPFAM" id="SSF51445">
    <property type="entry name" value="(Trans)glycosidases"/>
    <property type="match status" value="1"/>
</dbReference>
<keyword evidence="2" id="KW-1185">Reference proteome</keyword>
<comment type="caution">
    <text evidence="1">The sequence shown here is derived from an EMBL/GenBank/DDBJ whole genome shotgun (WGS) entry which is preliminary data.</text>
</comment>
<reference evidence="2" key="1">
    <citation type="journal article" date="2017" name="Nat. Microbiol.">
        <title>Global analysis of biosynthetic gene clusters reveals vast potential of secondary metabolite production in Penicillium species.</title>
        <authorList>
            <person name="Nielsen J.C."/>
            <person name="Grijseels S."/>
            <person name="Prigent S."/>
            <person name="Ji B."/>
            <person name="Dainat J."/>
            <person name="Nielsen K.F."/>
            <person name="Frisvad J.C."/>
            <person name="Workman M."/>
            <person name="Nielsen J."/>
        </authorList>
    </citation>
    <scope>NUCLEOTIDE SEQUENCE [LARGE SCALE GENOMIC DNA]</scope>
    <source>
        <strain evidence="2">IBT 31811</strain>
    </source>
</reference>
<dbReference type="STRING" id="416450.A0A1V6PTM9"/>
<dbReference type="EMBL" id="MDYN01000036">
    <property type="protein sequence ID" value="OQD80370.1"/>
    <property type="molecule type" value="Genomic_DNA"/>
</dbReference>
<name>A0A1V6PTM9_9EURO</name>
<dbReference type="InterPro" id="IPR017853">
    <property type="entry name" value="GH"/>
</dbReference>
<evidence type="ECO:0000313" key="1">
    <source>
        <dbReference type="EMBL" id="OQD80370.1"/>
    </source>
</evidence>
<proteinExistence type="predicted"/>
<dbReference type="AlphaFoldDB" id="A0A1V6PTM9"/>
<dbReference type="Gene3D" id="3.20.20.80">
    <property type="entry name" value="Glycosidases"/>
    <property type="match status" value="1"/>
</dbReference>
<sequence length="89" mass="9746">MPRANYRRNTTYGTFAVIGSENFNNADIDLVLDHLQHSCICTLRVLGFNDVNTKPAPGKVYFQLLQNGTAAINTGSDGLQRLDYIVAAA</sequence>
<gene>
    <name evidence="1" type="ORF">PENANT_c036G11002</name>
</gene>
<dbReference type="Proteomes" id="UP000191672">
    <property type="component" value="Unassembled WGS sequence"/>
</dbReference>
<protein>
    <submittedName>
        <fullName evidence="1">Uncharacterized protein</fullName>
    </submittedName>
</protein>
<accession>A0A1V6PTM9</accession>
<organism evidence="1 2">
    <name type="scientific">Penicillium antarcticum</name>
    <dbReference type="NCBI Taxonomy" id="416450"/>
    <lineage>
        <taxon>Eukaryota</taxon>
        <taxon>Fungi</taxon>
        <taxon>Dikarya</taxon>
        <taxon>Ascomycota</taxon>
        <taxon>Pezizomycotina</taxon>
        <taxon>Eurotiomycetes</taxon>
        <taxon>Eurotiomycetidae</taxon>
        <taxon>Eurotiales</taxon>
        <taxon>Aspergillaceae</taxon>
        <taxon>Penicillium</taxon>
    </lineage>
</organism>
<evidence type="ECO:0000313" key="2">
    <source>
        <dbReference type="Proteomes" id="UP000191672"/>
    </source>
</evidence>